<dbReference type="GeneID" id="65097376"/>
<name>A0A8E7AYJ4_9EURY</name>
<dbReference type="GO" id="GO:0009307">
    <property type="term" value="P:DNA restriction-modification system"/>
    <property type="evidence" value="ECO:0007669"/>
    <property type="project" value="UniProtKB-KW"/>
</dbReference>
<reference evidence="11 12" key="1">
    <citation type="submission" date="2021-05" db="EMBL/GenBank/DDBJ databases">
        <title>A novel Methanospirillum isolate from a pyrite-forming mixed culture.</title>
        <authorList>
            <person name="Bunk B."/>
            <person name="Sproer C."/>
            <person name="Spring S."/>
            <person name="Pester M."/>
        </authorList>
    </citation>
    <scope>NUCLEOTIDE SEQUENCE [LARGE SCALE GENOMIC DNA]</scope>
    <source>
        <strain evidence="11 12">J.3.6.1-F.2.7.3</strain>
    </source>
</reference>
<keyword evidence="12" id="KW-1185">Reference proteome</keyword>
<comment type="catalytic activity">
    <reaction evidence="7 8">
        <text>a 2'-deoxycytidine in DNA + S-adenosyl-L-methionine = an N(4)-methyl-2'-deoxycytidine in DNA + S-adenosyl-L-homocysteine + H(+)</text>
        <dbReference type="Rhea" id="RHEA:16857"/>
        <dbReference type="Rhea" id="RHEA-COMP:11369"/>
        <dbReference type="Rhea" id="RHEA-COMP:13674"/>
        <dbReference type="ChEBI" id="CHEBI:15378"/>
        <dbReference type="ChEBI" id="CHEBI:57856"/>
        <dbReference type="ChEBI" id="CHEBI:59789"/>
        <dbReference type="ChEBI" id="CHEBI:85452"/>
        <dbReference type="ChEBI" id="CHEBI:137933"/>
        <dbReference type="EC" id="2.1.1.113"/>
    </reaction>
</comment>
<dbReference type="GO" id="GO:0032259">
    <property type="term" value="P:methylation"/>
    <property type="evidence" value="ECO:0007669"/>
    <property type="project" value="UniProtKB-KW"/>
</dbReference>
<evidence type="ECO:0000313" key="11">
    <source>
        <dbReference type="EMBL" id="QVV87564.1"/>
    </source>
</evidence>
<organism evidence="11 12">
    <name type="scientific">Methanospirillum purgamenti</name>
    <dbReference type="NCBI Taxonomy" id="2834276"/>
    <lineage>
        <taxon>Archaea</taxon>
        <taxon>Methanobacteriati</taxon>
        <taxon>Methanobacteriota</taxon>
        <taxon>Stenosarchaea group</taxon>
        <taxon>Methanomicrobia</taxon>
        <taxon>Methanomicrobiales</taxon>
        <taxon>Methanospirillaceae</taxon>
        <taxon>Methanospirillum</taxon>
    </lineage>
</organism>
<dbReference type="SUPFAM" id="SSF53335">
    <property type="entry name" value="S-adenosyl-L-methionine-dependent methyltransferases"/>
    <property type="match status" value="1"/>
</dbReference>
<accession>A0A8E7AYJ4</accession>
<dbReference type="Gene3D" id="3.40.50.150">
    <property type="entry name" value="Vaccinia Virus protein VP39"/>
    <property type="match status" value="1"/>
</dbReference>
<evidence type="ECO:0000256" key="7">
    <source>
        <dbReference type="ARBA" id="ARBA00049120"/>
    </source>
</evidence>
<evidence type="ECO:0000256" key="3">
    <source>
        <dbReference type="ARBA" id="ARBA00022679"/>
    </source>
</evidence>
<dbReference type="Pfam" id="PF01555">
    <property type="entry name" value="N6_N4_Mtase"/>
    <property type="match status" value="1"/>
</dbReference>
<keyword evidence="3 11" id="KW-0808">Transferase</keyword>
<dbReference type="RefSeq" id="WP_214418384.1">
    <property type="nucleotide sequence ID" value="NZ_CP075546.1"/>
</dbReference>
<dbReference type="GO" id="GO:0008170">
    <property type="term" value="F:N-methyltransferase activity"/>
    <property type="evidence" value="ECO:0007669"/>
    <property type="project" value="InterPro"/>
</dbReference>
<dbReference type="InterPro" id="IPR017985">
    <property type="entry name" value="MeTrfase_CN4_CS"/>
</dbReference>
<protein>
    <recommendedName>
        <fullName evidence="8">Type II methyltransferase</fullName>
        <ecNumber evidence="8">2.1.1.113</ecNumber>
    </recommendedName>
    <alternativeName>
        <fullName evidence="8">N-4 cytosine-specific methyltransferase</fullName>
    </alternativeName>
</protein>
<dbReference type="AlphaFoldDB" id="A0A8E7AYJ4"/>
<dbReference type="KEGG" id="mrtj:KHC33_09290"/>
<dbReference type="InterPro" id="IPR029063">
    <property type="entry name" value="SAM-dependent_MTases_sf"/>
</dbReference>
<evidence type="ECO:0000256" key="9">
    <source>
        <dbReference type="SAM" id="MobiDB-lite"/>
    </source>
</evidence>
<dbReference type="PROSITE" id="PS00093">
    <property type="entry name" value="N4_MTASE"/>
    <property type="match status" value="1"/>
</dbReference>
<dbReference type="REBASE" id="509924">
    <property type="entry name" value="M.Msp273VI"/>
</dbReference>
<sequence length="455" mass="53125">MKPDVSSHSLTNPVIVTVELSRILLPDEEYILSRLNKQFKPHEISLNFSAQSLIAFLYTLDPGKYEKAIQDYMDKTNLCQLYSDGLENPFEILMSKILSIGSYGIRYRKRVYAGYASERKVAGRKEKENERGAYFYIEGNTFHQEVNELPKQYQNQILCGDSEKILKNLPDNCIDLIITSPPYNFGLDYASSGDSAHWEEYLEKLYRVFSEGIRVLKFGGRFIVNVQPLFSDYIPLHHLISSFFMNQKMIWKGEILWEKNNYNCKYTSWGSWKSPSSPYLKYTWEFIEIFCKGSLKKTGKSENADITDEEFKSWVVAKWSIGPERRMKEYNHPAMFPEELVNRCLKLFSYKNDIILDPFNGAGTTTAVAVRTGRRYLGIDISSEYCLKAEERIDTFQNKPKNIENKEKIKKRFEKSFTSETEPVMPRRRGRPRKVPKEKEMISQPSLDYYYSDST</sequence>
<keyword evidence="5 8" id="KW-0680">Restriction system</keyword>
<evidence type="ECO:0000256" key="8">
    <source>
        <dbReference type="RuleBase" id="RU362026"/>
    </source>
</evidence>
<evidence type="ECO:0000256" key="2">
    <source>
        <dbReference type="ARBA" id="ARBA00022603"/>
    </source>
</evidence>
<dbReference type="GO" id="GO:0003677">
    <property type="term" value="F:DNA binding"/>
    <property type="evidence" value="ECO:0007669"/>
    <property type="project" value="UniProtKB-KW"/>
</dbReference>
<dbReference type="InterPro" id="IPR001091">
    <property type="entry name" value="RM_Methyltransferase"/>
</dbReference>
<evidence type="ECO:0000256" key="4">
    <source>
        <dbReference type="ARBA" id="ARBA00022691"/>
    </source>
</evidence>
<dbReference type="EC" id="2.1.1.113" evidence="8"/>
<evidence type="ECO:0000313" key="12">
    <source>
        <dbReference type="Proteomes" id="UP000680656"/>
    </source>
</evidence>
<dbReference type="EMBL" id="CP075546">
    <property type="protein sequence ID" value="QVV87564.1"/>
    <property type="molecule type" value="Genomic_DNA"/>
</dbReference>
<dbReference type="PRINTS" id="PR00508">
    <property type="entry name" value="S21N4MTFRASE"/>
</dbReference>
<keyword evidence="2 8" id="KW-0489">Methyltransferase</keyword>
<dbReference type="InterPro" id="IPR002941">
    <property type="entry name" value="DNA_methylase_N4/N6"/>
</dbReference>
<keyword evidence="6" id="KW-0238">DNA-binding</keyword>
<evidence type="ECO:0000256" key="5">
    <source>
        <dbReference type="ARBA" id="ARBA00022747"/>
    </source>
</evidence>
<evidence type="ECO:0000256" key="6">
    <source>
        <dbReference type="ARBA" id="ARBA00023125"/>
    </source>
</evidence>
<comment type="similarity">
    <text evidence="1">Belongs to the N(4)/N(6)-methyltransferase family. N(4) subfamily.</text>
</comment>
<feature type="domain" description="DNA methylase N-4/N-6" evidence="10">
    <location>
        <begin position="174"/>
        <end position="390"/>
    </location>
</feature>
<evidence type="ECO:0000259" key="10">
    <source>
        <dbReference type="Pfam" id="PF01555"/>
    </source>
</evidence>
<feature type="region of interest" description="Disordered" evidence="9">
    <location>
        <begin position="407"/>
        <end position="455"/>
    </location>
</feature>
<dbReference type="GO" id="GO:0015667">
    <property type="term" value="F:site-specific DNA-methyltransferase (cytosine-N4-specific) activity"/>
    <property type="evidence" value="ECO:0007669"/>
    <property type="project" value="UniProtKB-EC"/>
</dbReference>
<dbReference type="Proteomes" id="UP000680656">
    <property type="component" value="Chromosome"/>
</dbReference>
<evidence type="ECO:0000256" key="1">
    <source>
        <dbReference type="ARBA" id="ARBA00010203"/>
    </source>
</evidence>
<proteinExistence type="inferred from homology"/>
<keyword evidence="4 8" id="KW-0949">S-adenosyl-L-methionine</keyword>
<gene>
    <name evidence="11" type="ORF">KHC33_09290</name>
</gene>